<reference evidence="1 2" key="1">
    <citation type="submission" date="2019-04" db="EMBL/GenBank/DDBJ databases">
        <title>Bacillus sediminilitoris sp. nov., isolated from a tidal flat sediment on the East China Sea.</title>
        <authorList>
            <person name="Wei Y."/>
            <person name="Mao H."/>
            <person name="Fang J."/>
        </authorList>
    </citation>
    <scope>NUCLEOTIDE SEQUENCE [LARGE SCALE GENOMIC DNA]</scope>
    <source>
        <strain evidence="1 2">DSL-17</strain>
    </source>
</reference>
<sequence>MKYYIQTTNYETIEIDNEWIIMNTDKYTVTKLNVLGGICWTLLKQPQTITSLITYMSEKYEFENELHQNDIEAFLLELMQYGLVKHAV</sequence>
<dbReference type="InterPro" id="IPR041881">
    <property type="entry name" value="PqqD_sf"/>
</dbReference>
<evidence type="ECO:0000313" key="2">
    <source>
        <dbReference type="Proteomes" id="UP000310334"/>
    </source>
</evidence>
<dbReference type="OrthoDB" id="2882895at2"/>
<dbReference type="Proteomes" id="UP000310334">
    <property type="component" value="Unassembled WGS sequence"/>
</dbReference>
<protein>
    <submittedName>
        <fullName evidence="1">PqqD family protein</fullName>
    </submittedName>
</protein>
<organism evidence="1 2">
    <name type="scientific">Metabacillus sediminilitoris</name>
    <dbReference type="NCBI Taxonomy" id="2567941"/>
    <lineage>
        <taxon>Bacteria</taxon>
        <taxon>Bacillati</taxon>
        <taxon>Bacillota</taxon>
        <taxon>Bacilli</taxon>
        <taxon>Bacillales</taxon>
        <taxon>Bacillaceae</taxon>
        <taxon>Metabacillus</taxon>
    </lineage>
</organism>
<evidence type="ECO:0000313" key="1">
    <source>
        <dbReference type="EMBL" id="THF80547.1"/>
    </source>
</evidence>
<dbReference type="AlphaFoldDB" id="A0A4S4BZ39"/>
<accession>A0A4S4BZ39</accession>
<dbReference type="InterPro" id="IPR008792">
    <property type="entry name" value="PQQD"/>
</dbReference>
<keyword evidence="2" id="KW-1185">Reference proteome</keyword>
<dbReference type="EMBL" id="SSNT01000006">
    <property type="protein sequence ID" value="THF80547.1"/>
    <property type="molecule type" value="Genomic_DNA"/>
</dbReference>
<dbReference type="Gene3D" id="1.10.10.1150">
    <property type="entry name" value="Coenzyme PQQ synthesis protein D (PqqD)"/>
    <property type="match status" value="1"/>
</dbReference>
<proteinExistence type="predicted"/>
<comment type="caution">
    <text evidence="1">The sequence shown here is derived from an EMBL/GenBank/DDBJ whole genome shotgun (WGS) entry which is preliminary data.</text>
</comment>
<gene>
    <name evidence="1" type="ORF">E6W99_09095</name>
</gene>
<dbReference type="Pfam" id="PF05402">
    <property type="entry name" value="PqqD"/>
    <property type="match status" value="1"/>
</dbReference>
<dbReference type="RefSeq" id="WP_136353063.1">
    <property type="nucleotide sequence ID" value="NZ_CP046266.1"/>
</dbReference>
<name>A0A4S4BZ39_9BACI</name>